<evidence type="ECO:0000256" key="1">
    <source>
        <dbReference type="SAM" id="MobiDB-lite"/>
    </source>
</evidence>
<proteinExistence type="predicted"/>
<evidence type="ECO:0000313" key="2">
    <source>
        <dbReference type="EMBL" id="WIA16774.1"/>
    </source>
</evidence>
<gene>
    <name evidence="2" type="ORF">OEZ85_013423</name>
</gene>
<keyword evidence="3" id="KW-1185">Reference proteome</keyword>
<protein>
    <submittedName>
        <fullName evidence="2">Uncharacterized protein</fullName>
    </submittedName>
</protein>
<evidence type="ECO:0000313" key="3">
    <source>
        <dbReference type="Proteomes" id="UP001244341"/>
    </source>
</evidence>
<dbReference type="Proteomes" id="UP001244341">
    <property type="component" value="Chromosome 7b"/>
</dbReference>
<name>A0ABY8U6N9_TETOB</name>
<sequence length="72" mass="7861">MLCCITINPFWVQRVYLPVCPLGTHPLAAVPGEPGSDRQLLPRQGLPRPAAGNSRQLAPVGAYTTVEHMQRL</sequence>
<organism evidence="2 3">
    <name type="scientific">Tetradesmus obliquus</name>
    <name type="common">Green alga</name>
    <name type="synonym">Acutodesmus obliquus</name>
    <dbReference type="NCBI Taxonomy" id="3088"/>
    <lineage>
        <taxon>Eukaryota</taxon>
        <taxon>Viridiplantae</taxon>
        <taxon>Chlorophyta</taxon>
        <taxon>core chlorophytes</taxon>
        <taxon>Chlorophyceae</taxon>
        <taxon>CS clade</taxon>
        <taxon>Sphaeropleales</taxon>
        <taxon>Scenedesmaceae</taxon>
        <taxon>Tetradesmus</taxon>
    </lineage>
</organism>
<feature type="region of interest" description="Disordered" evidence="1">
    <location>
        <begin position="31"/>
        <end position="57"/>
    </location>
</feature>
<accession>A0ABY8U6N9</accession>
<reference evidence="2 3" key="1">
    <citation type="submission" date="2023-05" db="EMBL/GenBank/DDBJ databases">
        <title>A 100% complete, gapless, phased diploid assembly of the Scenedesmus obliquus UTEX 3031 genome.</title>
        <authorList>
            <person name="Biondi T.C."/>
            <person name="Hanschen E.R."/>
            <person name="Kwon T."/>
            <person name="Eng W."/>
            <person name="Kruse C.P.S."/>
            <person name="Koehler S.I."/>
            <person name="Kunde Y."/>
            <person name="Gleasner C.D."/>
            <person name="You Mak K.T."/>
            <person name="Polle J."/>
            <person name="Hovde B.T."/>
            <person name="Starkenburg S.R."/>
        </authorList>
    </citation>
    <scope>NUCLEOTIDE SEQUENCE [LARGE SCALE GENOMIC DNA]</scope>
    <source>
        <strain evidence="2 3">DOE0152z</strain>
    </source>
</reference>
<dbReference type="EMBL" id="CP126214">
    <property type="protein sequence ID" value="WIA16774.1"/>
    <property type="molecule type" value="Genomic_DNA"/>
</dbReference>